<proteinExistence type="predicted"/>
<protein>
    <submittedName>
        <fullName evidence="2">Uncharacterized protein</fullName>
    </submittedName>
</protein>
<dbReference type="EMBL" id="CAUYUJ010019370">
    <property type="protein sequence ID" value="CAK0890606.1"/>
    <property type="molecule type" value="Genomic_DNA"/>
</dbReference>
<comment type="caution">
    <text evidence="2">The sequence shown here is derived from an EMBL/GenBank/DDBJ whole genome shotgun (WGS) entry which is preliminary data.</text>
</comment>
<evidence type="ECO:0000313" key="3">
    <source>
        <dbReference type="Proteomes" id="UP001189429"/>
    </source>
</evidence>
<organism evidence="2 3">
    <name type="scientific">Prorocentrum cordatum</name>
    <dbReference type="NCBI Taxonomy" id="2364126"/>
    <lineage>
        <taxon>Eukaryota</taxon>
        <taxon>Sar</taxon>
        <taxon>Alveolata</taxon>
        <taxon>Dinophyceae</taxon>
        <taxon>Prorocentrales</taxon>
        <taxon>Prorocentraceae</taxon>
        <taxon>Prorocentrum</taxon>
    </lineage>
</organism>
<feature type="region of interest" description="Disordered" evidence="1">
    <location>
        <begin position="142"/>
        <end position="197"/>
    </location>
</feature>
<keyword evidence="3" id="KW-1185">Reference proteome</keyword>
<accession>A0ABN9WYV7</accession>
<feature type="compositionally biased region" description="Basic residues" evidence="1">
    <location>
        <begin position="42"/>
        <end position="51"/>
    </location>
</feature>
<sequence>MRPGWEGRHLHSPISICGEPRLDAVLRRRGRMTLPRSPPRERRTHPRQRHRELHTQGAIPWMRHHVNLCRTGQRSGGPAREAAESDMQFPRVLELFRGRTGPRQGKPGSVKLSRIWILQDPARSGALADHVYIDPRLSRLDVGSTRSSPLATSSLLAQARPRRPQRVSAGPASWGAWGRAAPPRPRPKRGAPETVSVRAGSADIPACTGGAEMRMRQRHRDATRTSSMVKICPLRGAGQSAPAEKLTPMVLKKSFFTRGRLACGDVPKFWCVRVAHPISWLEQTG</sequence>
<feature type="region of interest" description="Disordered" evidence="1">
    <location>
        <begin position="28"/>
        <end position="51"/>
    </location>
</feature>
<gene>
    <name evidence="2" type="ORF">PCOR1329_LOCUS70775</name>
</gene>
<evidence type="ECO:0000313" key="2">
    <source>
        <dbReference type="EMBL" id="CAK0890606.1"/>
    </source>
</evidence>
<name>A0ABN9WYV7_9DINO</name>
<feature type="compositionally biased region" description="Polar residues" evidence="1">
    <location>
        <begin position="144"/>
        <end position="156"/>
    </location>
</feature>
<dbReference type="Proteomes" id="UP001189429">
    <property type="component" value="Unassembled WGS sequence"/>
</dbReference>
<evidence type="ECO:0000256" key="1">
    <source>
        <dbReference type="SAM" id="MobiDB-lite"/>
    </source>
</evidence>
<reference evidence="2" key="1">
    <citation type="submission" date="2023-10" db="EMBL/GenBank/DDBJ databases">
        <authorList>
            <person name="Chen Y."/>
            <person name="Shah S."/>
            <person name="Dougan E. K."/>
            <person name="Thang M."/>
            <person name="Chan C."/>
        </authorList>
    </citation>
    <scope>NUCLEOTIDE SEQUENCE [LARGE SCALE GENOMIC DNA]</scope>
</reference>